<reference evidence="1" key="1">
    <citation type="submission" date="2022-09" db="EMBL/GenBank/DDBJ databases">
        <title>Intensive care unit water sources are persistently colonized with multi-drug resistant bacteria and are the site of extensive horizontal gene transfer of antibiotic resistance genes.</title>
        <authorList>
            <person name="Diorio-Toth L."/>
        </authorList>
    </citation>
    <scope>NUCLEOTIDE SEQUENCE</scope>
    <source>
        <strain evidence="1">GD04005</strain>
    </source>
</reference>
<dbReference type="RefSeq" id="WP_279696684.1">
    <property type="nucleotide sequence ID" value="NZ_JAOEEO010000006.1"/>
</dbReference>
<sequence>MLDSVCILQRDGLGFTYTHRSFQEYFAAQFLVNKISNKKFELFEKVFNVNWRDNVLNMVFDINPAILEKEWIIPKSIYILSDVKEFIGEDILLLNKIYSSITTFENDYGETLIGFGMGHSSNYAEFFMFFNKLYENEYEEYCKENFIQKSESSTKFEENLIDLINNSGDINLVEPEVIDPYVIDLVNKAEITPFIERNIGFLAYMIDIINKKNNKQDVDIAALILDD</sequence>
<protein>
    <submittedName>
        <fullName evidence="1">Uncharacterized protein</fullName>
    </submittedName>
</protein>
<organism evidence="1 2">
    <name type="scientific">Acinetobacter courvalinii</name>
    <dbReference type="NCBI Taxonomy" id="280147"/>
    <lineage>
        <taxon>Bacteria</taxon>
        <taxon>Pseudomonadati</taxon>
        <taxon>Pseudomonadota</taxon>
        <taxon>Gammaproteobacteria</taxon>
        <taxon>Moraxellales</taxon>
        <taxon>Moraxellaceae</taxon>
        <taxon>Acinetobacter</taxon>
    </lineage>
</organism>
<accession>A0AA42IFH8</accession>
<comment type="caution">
    <text evidence="1">The sequence shown here is derived from an EMBL/GenBank/DDBJ whole genome shotgun (WGS) entry which is preliminary data.</text>
</comment>
<evidence type="ECO:0000313" key="2">
    <source>
        <dbReference type="Proteomes" id="UP001159329"/>
    </source>
</evidence>
<dbReference type="Proteomes" id="UP001159329">
    <property type="component" value="Unassembled WGS sequence"/>
</dbReference>
<proteinExistence type="predicted"/>
<dbReference type="AlphaFoldDB" id="A0AA42IFH8"/>
<gene>
    <name evidence="1" type="ORF">N7644_15845</name>
</gene>
<dbReference type="EMBL" id="JAOEEO010000006">
    <property type="protein sequence ID" value="MDH0565138.1"/>
    <property type="molecule type" value="Genomic_DNA"/>
</dbReference>
<evidence type="ECO:0000313" key="1">
    <source>
        <dbReference type="EMBL" id="MDH0565138.1"/>
    </source>
</evidence>
<name>A0AA42IFH8_9GAMM</name>